<accession>A0A232M750</accession>
<name>A0A232M750_9EURO</name>
<evidence type="ECO:0000256" key="1">
    <source>
        <dbReference type="SAM" id="MobiDB-lite"/>
    </source>
</evidence>
<feature type="region of interest" description="Disordered" evidence="1">
    <location>
        <begin position="129"/>
        <end position="160"/>
    </location>
</feature>
<keyword evidence="3" id="KW-1185">Reference proteome</keyword>
<sequence length="160" mass="17584">MAPKTQQEVMDAITTSISQDMTLVSTHEEQREELDMAEATYDTEAEEELVGQAAGSEHYSALANRLFSEVEDAAQESKAPSTLAGYKGQIKKFKAYVHGLRVPRLMDLLDHPGKDTPKLIAAWIRSSCGPDAVQRSEASRRKRGGAKKGTANSWSQAEKM</sequence>
<comment type="caution">
    <text evidence="2">The sequence shown here is derived from an EMBL/GenBank/DDBJ whole genome shotgun (WGS) entry which is preliminary data.</text>
</comment>
<feature type="non-terminal residue" evidence="2">
    <location>
        <position position="160"/>
    </location>
</feature>
<organism evidence="2 3">
    <name type="scientific">Elaphomyces granulatus</name>
    <dbReference type="NCBI Taxonomy" id="519963"/>
    <lineage>
        <taxon>Eukaryota</taxon>
        <taxon>Fungi</taxon>
        <taxon>Dikarya</taxon>
        <taxon>Ascomycota</taxon>
        <taxon>Pezizomycotina</taxon>
        <taxon>Eurotiomycetes</taxon>
        <taxon>Eurotiomycetidae</taxon>
        <taxon>Eurotiales</taxon>
        <taxon>Elaphomycetaceae</taxon>
        <taxon>Elaphomyces</taxon>
    </lineage>
</organism>
<evidence type="ECO:0000313" key="3">
    <source>
        <dbReference type="Proteomes" id="UP000243515"/>
    </source>
</evidence>
<dbReference type="Proteomes" id="UP000243515">
    <property type="component" value="Unassembled WGS sequence"/>
</dbReference>
<reference evidence="2 3" key="1">
    <citation type="journal article" date="2015" name="Environ. Microbiol.">
        <title>Metagenome sequence of Elaphomyces granulatus from sporocarp tissue reveals Ascomycota ectomycorrhizal fingerprints of genome expansion and a Proteobacteria-rich microbiome.</title>
        <authorList>
            <person name="Quandt C.A."/>
            <person name="Kohler A."/>
            <person name="Hesse C.N."/>
            <person name="Sharpton T.J."/>
            <person name="Martin F."/>
            <person name="Spatafora J.W."/>
        </authorList>
    </citation>
    <scope>NUCLEOTIDE SEQUENCE [LARGE SCALE GENOMIC DNA]</scope>
    <source>
        <strain evidence="2 3">OSC145934</strain>
    </source>
</reference>
<protein>
    <submittedName>
        <fullName evidence="2">Uncharacterized protein</fullName>
    </submittedName>
</protein>
<dbReference type="AlphaFoldDB" id="A0A232M750"/>
<feature type="compositionally biased region" description="Polar residues" evidence="1">
    <location>
        <begin position="150"/>
        <end position="160"/>
    </location>
</feature>
<gene>
    <name evidence="2" type="ORF">Egran_00018</name>
</gene>
<evidence type="ECO:0000313" key="2">
    <source>
        <dbReference type="EMBL" id="OXV12221.1"/>
    </source>
</evidence>
<dbReference type="EMBL" id="NPHW01000374">
    <property type="protein sequence ID" value="OXV12221.1"/>
    <property type="molecule type" value="Genomic_DNA"/>
</dbReference>
<proteinExistence type="predicted"/>